<proteinExistence type="predicted"/>
<evidence type="ECO:0000313" key="2">
    <source>
        <dbReference type="Proteomes" id="UP001162992"/>
    </source>
</evidence>
<comment type="caution">
    <text evidence="1">The sequence shown here is derived from an EMBL/GenBank/DDBJ whole genome shotgun (WGS) entry which is preliminary data.</text>
</comment>
<organism evidence="1 2">
    <name type="scientific">Diphasiastrum complanatum</name>
    <name type="common">Issler's clubmoss</name>
    <name type="synonym">Lycopodium complanatum</name>
    <dbReference type="NCBI Taxonomy" id="34168"/>
    <lineage>
        <taxon>Eukaryota</taxon>
        <taxon>Viridiplantae</taxon>
        <taxon>Streptophyta</taxon>
        <taxon>Embryophyta</taxon>
        <taxon>Tracheophyta</taxon>
        <taxon>Lycopodiopsida</taxon>
        <taxon>Lycopodiales</taxon>
        <taxon>Lycopodiaceae</taxon>
        <taxon>Lycopodioideae</taxon>
        <taxon>Diphasiastrum</taxon>
    </lineage>
</organism>
<dbReference type="EMBL" id="CM055109">
    <property type="protein sequence ID" value="KAJ7522448.1"/>
    <property type="molecule type" value="Genomic_DNA"/>
</dbReference>
<name>A0ACC2AY40_DIPCM</name>
<dbReference type="Proteomes" id="UP001162992">
    <property type="component" value="Chromosome 18"/>
</dbReference>
<evidence type="ECO:0000313" key="1">
    <source>
        <dbReference type="EMBL" id="KAJ7522448.1"/>
    </source>
</evidence>
<accession>A0ACC2AY40</accession>
<gene>
    <name evidence="1" type="ORF">O6H91_18G010900</name>
</gene>
<protein>
    <submittedName>
        <fullName evidence="1">Uncharacterized protein</fullName>
    </submittedName>
</protein>
<keyword evidence="2" id="KW-1185">Reference proteome</keyword>
<sequence length="362" mass="39797">MGRSICNDNALSWPICIVLVANFSCITDGSTRSKTPLAPAIIVFGDSTVDAGNNNYLATIVKSDFPPYGRDFDTRKATGRFCNGRLATDYIASLVGLPYPLAYLDPEAEGENIVQGICFASSASGYYNGTAENFNVASLTGQLKWYQEYFGKLSDFVGPANASSIISKALFILSTGSNDYVNNYYINLDLQNKYHLDQYRDILLSSYKSFIQDLYNSGARRIAVISLPPLGCLPSQITLYGEGEVKCIEFLNTQALSFNQDLRQATTTLKNSMPDIRLAYSDLYTVFLDVISEPRKYGFSHALKSCCGVGNLAVSILCNQLTPGTCSNASSYVFWDSFHPSDHMNSILANSLFAQPLKELLF</sequence>
<reference evidence="2" key="1">
    <citation type="journal article" date="2024" name="Proc. Natl. Acad. Sci. U.S.A.">
        <title>Extraordinary preservation of gene collinearity over three hundred million years revealed in homosporous lycophytes.</title>
        <authorList>
            <person name="Li C."/>
            <person name="Wickell D."/>
            <person name="Kuo L.Y."/>
            <person name="Chen X."/>
            <person name="Nie B."/>
            <person name="Liao X."/>
            <person name="Peng D."/>
            <person name="Ji J."/>
            <person name="Jenkins J."/>
            <person name="Williams M."/>
            <person name="Shu S."/>
            <person name="Plott C."/>
            <person name="Barry K."/>
            <person name="Rajasekar S."/>
            <person name="Grimwood J."/>
            <person name="Han X."/>
            <person name="Sun S."/>
            <person name="Hou Z."/>
            <person name="He W."/>
            <person name="Dai G."/>
            <person name="Sun C."/>
            <person name="Schmutz J."/>
            <person name="Leebens-Mack J.H."/>
            <person name="Li F.W."/>
            <person name="Wang L."/>
        </authorList>
    </citation>
    <scope>NUCLEOTIDE SEQUENCE [LARGE SCALE GENOMIC DNA]</scope>
    <source>
        <strain evidence="2">cv. PW_Plant_1</strain>
    </source>
</reference>